<protein>
    <submittedName>
        <fullName evidence="1">Uncharacterized protein</fullName>
    </submittedName>
</protein>
<organism evidence="1 2">
    <name type="scientific">Zhenpiania hominis</name>
    <dbReference type="NCBI Taxonomy" id="2763644"/>
    <lineage>
        <taxon>Bacteria</taxon>
        <taxon>Bacillati</taxon>
        <taxon>Bacillota</taxon>
        <taxon>Clostridia</taxon>
        <taxon>Peptostreptococcales</taxon>
        <taxon>Anaerovoracaceae</taxon>
        <taxon>Zhenpiania</taxon>
    </lineage>
</organism>
<name>A0A923SQI6_9FIRM</name>
<reference evidence="1" key="1">
    <citation type="submission" date="2020-08" db="EMBL/GenBank/DDBJ databases">
        <title>Genome public.</title>
        <authorList>
            <person name="Liu C."/>
            <person name="Sun Q."/>
        </authorList>
    </citation>
    <scope>NUCLEOTIDE SEQUENCE</scope>
    <source>
        <strain evidence="1">BX12</strain>
    </source>
</reference>
<evidence type="ECO:0000313" key="2">
    <source>
        <dbReference type="Proteomes" id="UP000602647"/>
    </source>
</evidence>
<proteinExistence type="predicted"/>
<evidence type="ECO:0000313" key="1">
    <source>
        <dbReference type="EMBL" id="MBC6679677.1"/>
    </source>
</evidence>
<dbReference type="RefSeq" id="WP_187302786.1">
    <property type="nucleotide sequence ID" value="NZ_JACRYT010000006.1"/>
</dbReference>
<dbReference type="EMBL" id="JACRYT010000006">
    <property type="protein sequence ID" value="MBC6679677.1"/>
    <property type="molecule type" value="Genomic_DNA"/>
</dbReference>
<keyword evidence="2" id="KW-1185">Reference proteome</keyword>
<dbReference type="AlphaFoldDB" id="A0A923SQI6"/>
<dbReference type="Proteomes" id="UP000602647">
    <property type="component" value="Unassembled WGS sequence"/>
</dbReference>
<gene>
    <name evidence="1" type="ORF">H9L42_07540</name>
</gene>
<accession>A0A923SQI6</accession>
<sequence length="88" mass="9814">MKPLNMAILKFFTNGQEACRADVQNALKDQYSGFKAFKDKAMDEALMTAASNGLIEESRLDLDKDGNLIIYYKANADSIAVINDYVKD</sequence>
<comment type="caution">
    <text evidence="1">The sequence shown here is derived from an EMBL/GenBank/DDBJ whole genome shotgun (WGS) entry which is preliminary data.</text>
</comment>